<name>A0ABQ9W948_SAGOE</name>
<evidence type="ECO:0000313" key="3">
    <source>
        <dbReference type="Proteomes" id="UP001266305"/>
    </source>
</evidence>
<keyword evidence="3" id="KW-1185">Reference proteome</keyword>
<feature type="region of interest" description="Disordered" evidence="1">
    <location>
        <begin position="34"/>
        <end position="54"/>
    </location>
</feature>
<feature type="compositionally biased region" description="Basic and acidic residues" evidence="1">
    <location>
        <begin position="34"/>
        <end position="48"/>
    </location>
</feature>
<reference evidence="2 3" key="1">
    <citation type="submission" date="2023-05" db="EMBL/GenBank/DDBJ databases">
        <title>B98-5 Cell Line De Novo Hybrid Assembly: An Optical Mapping Approach.</title>
        <authorList>
            <person name="Kananen K."/>
            <person name="Auerbach J.A."/>
            <person name="Kautto E."/>
            <person name="Blachly J.S."/>
        </authorList>
    </citation>
    <scope>NUCLEOTIDE SEQUENCE [LARGE SCALE GENOMIC DNA]</scope>
    <source>
        <strain evidence="2">B95-8</strain>
        <tissue evidence="2">Cell line</tissue>
    </source>
</reference>
<evidence type="ECO:0000256" key="1">
    <source>
        <dbReference type="SAM" id="MobiDB-lite"/>
    </source>
</evidence>
<gene>
    <name evidence="2" type="ORF">P7K49_005024</name>
</gene>
<organism evidence="2 3">
    <name type="scientific">Saguinus oedipus</name>
    <name type="common">Cotton-top tamarin</name>
    <name type="synonym">Oedipomidas oedipus</name>
    <dbReference type="NCBI Taxonomy" id="9490"/>
    <lineage>
        <taxon>Eukaryota</taxon>
        <taxon>Metazoa</taxon>
        <taxon>Chordata</taxon>
        <taxon>Craniata</taxon>
        <taxon>Vertebrata</taxon>
        <taxon>Euteleostomi</taxon>
        <taxon>Mammalia</taxon>
        <taxon>Eutheria</taxon>
        <taxon>Euarchontoglires</taxon>
        <taxon>Primates</taxon>
        <taxon>Haplorrhini</taxon>
        <taxon>Platyrrhini</taxon>
        <taxon>Cebidae</taxon>
        <taxon>Callitrichinae</taxon>
        <taxon>Saguinus</taxon>
    </lineage>
</organism>
<sequence>MARQWEARAKKQQVEHNSIDDAVSIVSGWNQHEKEDHKLRIGDQKPGDDGTSDATALMDKHMVPTGPRISEVVGIIIYLSLPGS</sequence>
<protein>
    <submittedName>
        <fullName evidence="2">Uncharacterized protein</fullName>
    </submittedName>
</protein>
<comment type="caution">
    <text evidence="2">The sequence shown here is derived from an EMBL/GenBank/DDBJ whole genome shotgun (WGS) entry which is preliminary data.</text>
</comment>
<dbReference type="Proteomes" id="UP001266305">
    <property type="component" value="Unassembled WGS sequence"/>
</dbReference>
<proteinExistence type="predicted"/>
<dbReference type="EMBL" id="JASSZA010000002">
    <property type="protein sequence ID" value="KAK2118137.1"/>
    <property type="molecule type" value="Genomic_DNA"/>
</dbReference>
<accession>A0ABQ9W948</accession>
<evidence type="ECO:0000313" key="2">
    <source>
        <dbReference type="EMBL" id="KAK2118137.1"/>
    </source>
</evidence>